<reference evidence="3 4" key="1">
    <citation type="journal article" date="2015" name="Sci. Rep.">
        <title>Genome of the facultative scuticociliatosis pathogen Pseudocohnilembus persalinus provides insight into its virulence through horizontal gene transfer.</title>
        <authorList>
            <person name="Xiong J."/>
            <person name="Wang G."/>
            <person name="Cheng J."/>
            <person name="Tian M."/>
            <person name="Pan X."/>
            <person name="Warren A."/>
            <person name="Jiang C."/>
            <person name="Yuan D."/>
            <person name="Miao W."/>
        </authorList>
    </citation>
    <scope>NUCLEOTIDE SEQUENCE [LARGE SCALE GENOMIC DNA]</scope>
    <source>
        <strain evidence="3">36N120E</strain>
    </source>
</reference>
<dbReference type="InParanoid" id="A0A0V0QN02"/>
<accession>A0A0V0QN02</accession>
<keyword evidence="1" id="KW-0812">Transmembrane</keyword>
<dbReference type="Proteomes" id="UP000054937">
    <property type="component" value="Unassembled WGS sequence"/>
</dbReference>
<keyword evidence="1" id="KW-0472">Membrane</keyword>
<dbReference type="GO" id="GO:0005739">
    <property type="term" value="C:mitochondrion"/>
    <property type="evidence" value="ECO:0007669"/>
    <property type="project" value="TreeGrafter"/>
</dbReference>
<dbReference type="AlphaFoldDB" id="A0A0V0QN02"/>
<dbReference type="OrthoDB" id="10263367at2759"/>
<gene>
    <name evidence="3" type="ORF">PPERSA_04239</name>
</gene>
<organism evidence="3 4">
    <name type="scientific">Pseudocohnilembus persalinus</name>
    <name type="common">Ciliate</name>
    <dbReference type="NCBI Taxonomy" id="266149"/>
    <lineage>
        <taxon>Eukaryota</taxon>
        <taxon>Sar</taxon>
        <taxon>Alveolata</taxon>
        <taxon>Ciliophora</taxon>
        <taxon>Intramacronucleata</taxon>
        <taxon>Oligohymenophorea</taxon>
        <taxon>Scuticociliatia</taxon>
        <taxon>Philasterida</taxon>
        <taxon>Pseudocohnilembidae</taxon>
        <taxon>Pseudocohnilembus</taxon>
    </lineage>
</organism>
<feature type="transmembrane region" description="Helical" evidence="1">
    <location>
        <begin position="24"/>
        <end position="48"/>
    </location>
</feature>
<dbReference type="Pfam" id="PF06916">
    <property type="entry name" value="FAM210A-B_dom"/>
    <property type="match status" value="1"/>
</dbReference>
<dbReference type="InterPro" id="IPR045866">
    <property type="entry name" value="FAM210A/B-like"/>
</dbReference>
<evidence type="ECO:0000259" key="2">
    <source>
        <dbReference type="Pfam" id="PF06916"/>
    </source>
</evidence>
<dbReference type="PANTHER" id="PTHR21377">
    <property type="entry name" value="PROTEIN FAM210B, MITOCHONDRIAL"/>
    <property type="match status" value="1"/>
</dbReference>
<keyword evidence="4" id="KW-1185">Reference proteome</keyword>
<comment type="caution">
    <text evidence="3">The sequence shown here is derived from an EMBL/GenBank/DDBJ whole genome shotgun (WGS) entry which is preliminary data.</text>
</comment>
<sequence length="110" mass="11898">MEQGPKTTATKLSSTQKIKNMVKLYGGLGIATHTVLSLTSLGCTYALVSYGIDVQNLVYKLGFNVKLGDNQQMMSDFALAYVVHKATMPIRVPITLGVVPIVAKILKRGK</sequence>
<evidence type="ECO:0000313" key="3">
    <source>
        <dbReference type="EMBL" id="KRX03731.1"/>
    </source>
</evidence>
<dbReference type="OMA" id="HIGMSLM"/>
<dbReference type="PANTHER" id="PTHR21377:SF0">
    <property type="entry name" value="PROTEIN FAM210B, MITOCHONDRIAL"/>
    <property type="match status" value="1"/>
</dbReference>
<name>A0A0V0QN02_PSEPJ</name>
<proteinExistence type="predicted"/>
<evidence type="ECO:0000256" key="1">
    <source>
        <dbReference type="SAM" id="Phobius"/>
    </source>
</evidence>
<feature type="transmembrane region" description="Helical" evidence="1">
    <location>
        <begin position="88"/>
        <end position="106"/>
    </location>
</feature>
<keyword evidence="1" id="KW-1133">Transmembrane helix</keyword>
<dbReference type="EMBL" id="LDAU01000126">
    <property type="protein sequence ID" value="KRX03731.1"/>
    <property type="molecule type" value="Genomic_DNA"/>
</dbReference>
<protein>
    <recommendedName>
        <fullName evidence="2">DUF1279 domain-containing protein</fullName>
    </recommendedName>
</protein>
<feature type="domain" description="DUF1279" evidence="2">
    <location>
        <begin position="16"/>
        <end position="101"/>
    </location>
</feature>
<evidence type="ECO:0000313" key="4">
    <source>
        <dbReference type="Proteomes" id="UP000054937"/>
    </source>
</evidence>
<dbReference type="InterPro" id="IPR009688">
    <property type="entry name" value="FAM210A/B-like_dom"/>
</dbReference>